<keyword evidence="3" id="KW-1185">Reference proteome</keyword>
<dbReference type="OrthoDB" id="1303035at2759"/>
<dbReference type="InterPro" id="IPR026960">
    <property type="entry name" value="RVT-Znf"/>
</dbReference>
<sequence length="192" mass="21963">MYEGIVGTNWGYSNLVWQLIWKCQSRQRVHSFLWLAYRNCLLTNGERAGRGITDDACCNCCGELLEAILHVLHDCVYAKNVWNSLLTSNECWFFQLPLNEWIVKNIQEAFHLSFVGINWSSHSSTEELIPTNLLWAEVYIMLLYAQVRGRGAIHMGMSANANWEAPEEGWMKLSTDVAVDRSKWNAAIGGLF</sequence>
<organism evidence="2 3">
    <name type="scientific">Gossypium stocksii</name>
    <dbReference type="NCBI Taxonomy" id="47602"/>
    <lineage>
        <taxon>Eukaryota</taxon>
        <taxon>Viridiplantae</taxon>
        <taxon>Streptophyta</taxon>
        <taxon>Embryophyta</taxon>
        <taxon>Tracheophyta</taxon>
        <taxon>Spermatophyta</taxon>
        <taxon>Magnoliopsida</taxon>
        <taxon>eudicotyledons</taxon>
        <taxon>Gunneridae</taxon>
        <taxon>Pentapetalae</taxon>
        <taxon>rosids</taxon>
        <taxon>malvids</taxon>
        <taxon>Malvales</taxon>
        <taxon>Malvaceae</taxon>
        <taxon>Malvoideae</taxon>
        <taxon>Gossypium</taxon>
    </lineage>
</organism>
<protein>
    <recommendedName>
        <fullName evidence="1">Reverse transcriptase zinc-binding domain-containing protein</fullName>
    </recommendedName>
</protein>
<name>A0A9D3ZWT2_9ROSI</name>
<gene>
    <name evidence="2" type="ORF">J1N35_024509</name>
</gene>
<evidence type="ECO:0000259" key="1">
    <source>
        <dbReference type="Pfam" id="PF13966"/>
    </source>
</evidence>
<dbReference type="EMBL" id="JAIQCV010000008">
    <property type="protein sequence ID" value="KAH1072181.1"/>
    <property type="molecule type" value="Genomic_DNA"/>
</dbReference>
<accession>A0A9D3ZWT2</accession>
<comment type="caution">
    <text evidence="2">The sequence shown here is derived from an EMBL/GenBank/DDBJ whole genome shotgun (WGS) entry which is preliminary data.</text>
</comment>
<proteinExistence type="predicted"/>
<dbReference type="AlphaFoldDB" id="A0A9D3ZWT2"/>
<dbReference type="Pfam" id="PF13966">
    <property type="entry name" value="zf-RVT"/>
    <property type="match status" value="1"/>
</dbReference>
<feature type="domain" description="Reverse transcriptase zinc-binding" evidence="1">
    <location>
        <begin position="15"/>
        <end position="82"/>
    </location>
</feature>
<reference evidence="2 3" key="1">
    <citation type="journal article" date="2021" name="Plant Biotechnol. J.">
        <title>Multi-omics assisted identification of the key and species-specific regulatory components of drought-tolerant mechanisms in Gossypium stocksii.</title>
        <authorList>
            <person name="Yu D."/>
            <person name="Ke L."/>
            <person name="Zhang D."/>
            <person name="Wu Y."/>
            <person name="Sun Y."/>
            <person name="Mei J."/>
            <person name="Sun J."/>
            <person name="Sun Y."/>
        </authorList>
    </citation>
    <scope>NUCLEOTIDE SEQUENCE [LARGE SCALE GENOMIC DNA]</scope>
    <source>
        <strain evidence="3">cv. E1</strain>
        <tissue evidence="2">Leaf</tissue>
    </source>
</reference>
<evidence type="ECO:0000313" key="2">
    <source>
        <dbReference type="EMBL" id="KAH1072181.1"/>
    </source>
</evidence>
<dbReference type="Proteomes" id="UP000828251">
    <property type="component" value="Unassembled WGS sequence"/>
</dbReference>
<evidence type="ECO:0000313" key="3">
    <source>
        <dbReference type="Proteomes" id="UP000828251"/>
    </source>
</evidence>